<dbReference type="RefSeq" id="WP_220110540.1">
    <property type="nucleotide sequence ID" value="NZ_JAHZST010000011.1"/>
</dbReference>
<organism evidence="1 2">
    <name type="scientific">Shewanella nanhaiensis</name>
    <dbReference type="NCBI Taxonomy" id="2864872"/>
    <lineage>
        <taxon>Bacteria</taxon>
        <taxon>Pseudomonadati</taxon>
        <taxon>Pseudomonadota</taxon>
        <taxon>Gammaproteobacteria</taxon>
        <taxon>Alteromonadales</taxon>
        <taxon>Shewanellaceae</taxon>
        <taxon>Shewanella</taxon>
    </lineage>
</organism>
<proteinExistence type="predicted"/>
<name>A0ABS7E5Y2_9GAMM</name>
<dbReference type="Pfam" id="PF14253">
    <property type="entry name" value="AbiH"/>
    <property type="match status" value="1"/>
</dbReference>
<dbReference type="Proteomes" id="UP001195963">
    <property type="component" value="Unassembled WGS sequence"/>
</dbReference>
<sequence length="298" mass="34169">MATLVIIGNGFDIQNGLPTSYWHFHQRYHSQLDEYFAFFPEFFDDQEWSSFEENLGIFNEDEFNEQAAWQPSMEDMVESSSHLYGYEDEIAQKVDELVDDVKTSFITWVRSVDVTSASQLYDFHDGAKFISFNYTSTLQDVYSIPDEDVLHIHGKARWNVILGHGIGNGNQSASMRCNENAPWLDESQRTLASVTDKFHKPVPEILERYRAQLEGYGDIKKIIVIGHSVNDIDLPYFRCVLNAYPDAIWENWNHSDGISDTHDKLIALGVPQHQLSSSPSSDLGTTYPVQDRRVLEIT</sequence>
<evidence type="ECO:0000313" key="2">
    <source>
        <dbReference type="Proteomes" id="UP001195963"/>
    </source>
</evidence>
<dbReference type="EMBL" id="JAHZST010000011">
    <property type="protein sequence ID" value="MBW8185092.1"/>
    <property type="molecule type" value="Genomic_DNA"/>
</dbReference>
<dbReference type="InterPro" id="IPR025935">
    <property type="entry name" value="AbiH"/>
</dbReference>
<comment type="caution">
    <text evidence="1">The sequence shown here is derived from an EMBL/GenBank/DDBJ whole genome shotgun (WGS) entry which is preliminary data.</text>
</comment>
<reference evidence="1 2" key="1">
    <citation type="submission" date="2021-07" db="EMBL/GenBank/DDBJ databases">
        <title>Shewanella sp. nov, isolated from SCS.</title>
        <authorList>
            <person name="Cao W.R."/>
        </authorList>
    </citation>
    <scope>NUCLEOTIDE SEQUENCE [LARGE SCALE GENOMIC DNA]</scope>
    <source>
        <strain evidence="1 2">NR704-98</strain>
    </source>
</reference>
<keyword evidence="2" id="KW-1185">Reference proteome</keyword>
<evidence type="ECO:0000313" key="1">
    <source>
        <dbReference type="EMBL" id="MBW8185092.1"/>
    </source>
</evidence>
<gene>
    <name evidence="1" type="ORF">K0625_15635</name>
</gene>
<accession>A0ABS7E5Y2</accession>
<protein>
    <submittedName>
        <fullName evidence="1">Bacteriophage abortive infection AbiH family protein</fullName>
    </submittedName>
</protein>